<dbReference type="Pfam" id="PF12937">
    <property type="entry name" value="F-box-like"/>
    <property type="match status" value="1"/>
</dbReference>
<dbReference type="InterPro" id="IPR036322">
    <property type="entry name" value="WD40_repeat_dom_sf"/>
</dbReference>
<evidence type="ECO:0000313" key="7">
    <source>
        <dbReference type="Proteomes" id="UP001214415"/>
    </source>
</evidence>
<dbReference type="PANTHER" id="PTHR44019:SF8">
    <property type="entry name" value="POC1 CENTRIOLAR PROTEIN HOMOLOG"/>
    <property type="match status" value="1"/>
</dbReference>
<evidence type="ECO:0000259" key="5">
    <source>
        <dbReference type="PROSITE" id="PS50181"/>
    </source>
</evidence>
<name>A0AAF0J270_9BASI</name>
<dbReference type="InterPro" id="IPR015943">
    <property type="entry name" value="WD40/YVTN_repeat-like_dom_sf"/>
</dbReference>
<dbReference type="SUPFAM" id="SSF81383">
    <property type="entry name" value="F-box domain"/>
    <property type="match status" value="1"/>
</dbReference>
<evidence type="ECO:0000256" key="1">
    <source>
        <dbReference type="ARBA" id="ARBA00022574"/>
    </source>
</evidence>
<dbReference type="PROSITE" id="PS50181">
    <property type="entry name" value="FBOX"/>
    <property type="match status" value="1"/>
</dbReference>
<dbReference type="PROSITE" id="PS50082">
    <property type="entry name" value="WD_REPEATS_2"/>
    <property type="match status" value="1"/>
</dbReference>
<organism evidence="6 7">
    <name type="scientific">Malassezia equina</name>
    <dbReference type="NCBI Taxonomy" id="1381935"/>
    <lineage>
        <taxon>Eukaryota</taxon>
        <taxon>Fungi</taxon>
        <taxon>Dikarya</taxon>
        <taxon>Basidiomycota</taxon>
        <taxon>Ustilaginomycotina</taxon>
        <taxon>Malasseziomycetes</taxon>
        <taxon>Malasseziales</taxon>
        <taxon>Malasseziaceae</taxon>
        <taxon>Malassezia</taxon>
    </lineage>
</organism>
<protein>
    <recommendedName>
        <fullName evidence="5">F-box domain-containing protein</fullName>
    </recommendedName>
</protein>
<dbReference type="Pfam" id="PF00400">
    <property type="entry name" value="WD40"/>
    <property type="match status" value="1"/>
</dbReference>
<evidence type="ECO:0000256" key="2">
    <source>
        <dbReference type="ARBA" id="ARBA00022737"/>
    </source>
</evidence>
<feature type="compositionally biased region" description="Polar residues" evidence="4">
    <location>
        <begin position="1"/>
        <end position="22"/>
    </location>
</feature>
<sequence length="923" mass="100011">MQLQGDHQASLSYPLMSGSSPTMDARDEEPGERGIESLAPETLARIFAFLDPVALSRCARTCRAWNAIVSQDTTWCSALMCAFGLEEREERIAAAEHGHDPAWKALRVAPALRRMKPSWRSEYTARSALLRRWRKSRMPTVLTDPRIGGVDALALSSSRKFVLSLSYGFSIASRSNALTGKVAKDFLDAHGFTSHGPNGQPNMEFSPVATAMATDAYASRIIWGLRSGDISITTIDWRGQSARGTVQNRSMPVGAAHRAAVSAIGLPCPLGRGGAHSDERHRQQLSYLGELSAVFATASSDGTVLLWHPKHLAPLCSLSARISDPDQPCPPQAHRITHLELDPVAGVLAAAREDGRIVVWTHLLCSALVATTTSTRAHGASPCEDVALSPRRHVLTAPCSGEVAHMVLDALDARQDRAALLVHYQCACVFWRYDIDAQGATLSAVFGAPHISPITSVRCDFDVRNKPLALPGPMRARLRAARLQERKFVCAGTASGGIGVWEWDAMGELFDPEAQPTWQSEPVLVSPERQVRPAHVYDGHHNAVTALACTPSLILAGCEDGTIKALDVLSGTLVRVFNERTAKRHPKRMLAAGELTPEEAARFRVTHIVAADDMFVAAIGLHVLSWKTHKDESSLTTPAAGANEARSAPRRAKALLQERGRQRADLYQAVEEGRQQVRSERMERHASQAKRHALETSIHGALDEDAALDYALMLSREQAQVEEELSAELMYDLDLDVNDGDSDAVPLSPPLPPHDASAPPLSASTSRAWDILHTAGRSATTTSESHPGSWSKLRTVSVPRHVRLARSTSPSLGTSPASFGSLSSLADTSLAIESPDEWPHMPSDPSRASRSPLSLSGAWAYKSPTLRAVDAPQADSARRAGRCALWEPAPSQHVSPMDDDLRLAMELSLAEYEASQSPKPDIR</sequence>
<keyword evidence="1 3" id="KW-0853">WD repeat</keyword>
<dbReference type="InterPro" id="IPR001810">
    <property type="entry name" value="F-box_dom"/>
</dbReference>
<dbReference type="SUPFAM" id="SSF50978">
    <property type="entry name" value="WD40 repeat-like"/>
    <property type="match status" value="1"/>
</dbReference>
<gene>
    <name evidence="6" type="ORF">MEQU1_000355</name>
</gene>
<keyword evidence="7" id="KW-1185">Reference proteome</keyword>
<keyword evidence="2" id="KW-0677">Repeat</keyword>
<dbReference type="SMART" id="SM00320">
    <property type="entry name" value="WD40"/>
    <property type="match status" value="3"/>
</dbReference>
<dbReference type="InterPro" id="IPR050505">
    <property type="entry name" value="WDR55/POC1"/>
</dbReference>
<dbReference type="Gene3D" id="2.130.10.10">
    <property type="entry name" value="YVTN repeat-like/Quinoprotein amine dehydrogenase"/>
    <property type="match status" value="2"/>
</dbReference>
<feature type="repeat" description="WD" evidence="3">
    <location>
        <begin position="537"/>
        <end position="576"/>
    </location>
</feature>
<dbReference type="AlphaFoldDB" id="A0AAF0J270"/>
<dbReference type="Gene3D" id="1.20.1280.50">
    <property type="match status" value="1"/>
</dbReference>
<dbReference type="EMBL" id="CP119900">
    <property type="protein sequence ID" value="WFD21700.1"/>
    <property type="molecule type" value="Genomic_DNA"/>
</dbReference>
<reference evidence="6" key="1">
    <citation type="submission" date="2023-03" db="EMBL/GenBank/DDBJ databases">
        <title>Mating type loci evolution in Malassezia.</title>
        <authorList>
            <person name="Coelho M.A."/>
        </authorList>
    </citation>
    <scope>NUCLEOTIDE SEQUENCE</scope>
    <source>
        <strain evidence="6">CBS 12830</strain>
    </source>
</reference>
<evidence type="ECO:0000256" key="4">
    <source>
        <dbReference type="SAM" id="MobiDB-lite"/>
    </source>
</evidence>
<accession>A0AAF0J270</accession>
<feature type="compositionally biased region" description="Low complexity" evidence="4">
    <location>
        <begin position="754"/>
        <end position="763"/>
    </location>
</feature>
<dbReference type="InterPro" id="IPR001680">
    <property type="entry name" value="WD40_rpt"/>
</dbReference>
<dbReference type="InterPro" id="IPR036047">
    <property type="entry name" value="F-box-like_dom_sf"/>
</dbReference>
<evidence type="ECO:0000313" key="6">
    <source>
        <dbReference type="EMBL" id="WFD21700.1"/>
    </source>
</evidence>
<dbReference type="Proteomes" id="UP001214415">
    <property type="component" value="Chromosome 1"/>
</dbReference>
<proteinExistence type="predicted"/>
<feature type="domain" description="F-box" evidence="5">
    <location>
        <begin position="32"/>
        <end position="78"/>
    </location>
</feature>
<dbReference type="PANTHER" id="PTHR44019">
    <property type="entry name" value="WD REPEAT-CONTAINING PROTEIN 55"/>
    <property type="match status" value="1"/>
</dbReference>
<feature type="region of interest" description="Disordered" evidence="4">
    <location>
        <begin position="1"/>
        <end position="33"/>
    </location>
</feature>
<feature type="region of interest" description="Disordered" evidence="4">
    <location>
        <begin position="740"/>
        <end position="763"/>
    </location>
</feature>
<evidence type="ECO:0000256" key="3">
    <source>
        <dbReference type="PROSITE-ProRule" id="PRU00221"/>
    </source>
</evidence>